<dbReference type="Proteomes" id="UP000692954">
    <property type="component" value="Unassembled WGS sequence"/>
</dbReference>
<sequence>MSEEEAVFQSQQMDQRIDINFKDEDEKLILIEINPQMVSKELQPQFQLLNKIIIRYLNYALQPCLEIEYRRNELKISSYKAVVKLDDKRVVMFTNSNNQLIDTQGIWISLNKKTLDLRIGYGEARVETQVSHYKMDSVQQYIQQITSVIIWQESIPQQILPFLMQCQKGQIRPIRIHSKDHYIAQLSEVILQKCQNILELHQGRQALHLSTEIDNLYQSVQKVELQQIEQLESPQYLQKGAKFNLGELIHHSVAIEGCKLNQILKKKQAANEKSGFDPYMTYLRLGLGHFNKDSAGHQFVLEIWPFKHYSTIHDHAGQYGLVKILQGVIDVNIYAILSNAKHLMDPIKTLTCNKHDMTWLAPRVNQVHQLRNFYPQTAITLQCYKYSQKTQNKMKQFNYVVNEQYKGFNPLSDFADLELHDIFNDLVQEYSNLHKQKNI</sequence>
<dbReference type="InterPro" id="IPR010300">
    <property type="entry name" value="CDO_1"/>
</dbReference>
<feature type="binding site" evidence="1">
    <location>
        <position position="368"/>
    </location>
    <ligand>
        <name>Fe cation</name>
        <dbReference type="ChEBI" id="CHEBI:24875"/>
        <note>catalytic</note>
    </ligand>
</feature>
<dbReference type="OrthoDB" id="5946895at2759"/>
<evidence type="ECO:0000256" key="1">
    <source>
        <dbReference type="PIRSR" id="PIRSR610300-51"/>
    </source>
</evidence>
<organism evidence="2 3">
    <name type="scientific">Paramecium sonneborni</name>
    <dbReference type="NCBI Taxonomy" id="65129"/>
    <lineage>
        <taxon>Eukaryota</taxon>
        <taxon>Sar</taxon>
        <taxon>Alveolata</taxon>
        <taxon>Ciliophora</taxon>
        <taxon>Intramacronucleata</taxon>
        <taxon>Oligohymenophorea</taxon>
        <taxon>Peniculida</taxon>
        <taxon>Parameciidae</taxon>
        <taxon>Paramecium</taxon>
    </lineage>
</organism>
<dbReference type="GO" id="GO:0016702">
    <property type="term" value="F:oxidoreductase activity, acting on single donors with incorporation of molecular oxygen, incorporation of two atoms of oxygen"/>
    <property type="evidence" value="ECO:0007669"/>
    <property type="project" value="InterPro"/>
</dbReference>
<keyword evidence="3" id="KW-1185">Reference proteome</keyword>
<proteinExistence type="predicted"/>
<reference evidence="2" key="1">
    <citation type="submission" date="2021-01" db="EMBL/GenBank/DDBJ databases">
        <authorList>
            <consortium name="Genoscope - CEA"/>
            <person name="William W."/>
        </authorList>
    </citation>
    <scope>NUCLEOTIDE SEQUENCE</scope>
</reference>
<gene>
    <name evidence="2" type="ORF">PSON_ATCC_30995.1.T1040006</name>
</gene>
<name>A0A8S1QDT2_9CILI</name>
<comment type="caution">
    <text evidence="2">The sequence shown here is derived from an EMBL/GenBank/DDBJ whole genome shotgun (WGS) entry which is preliminary data.</text>
</comment>
<dbReference type="AlphaFoldDB" id="A0A8S1QDT2"/>
<evidence type="ECO:0000313" key="2">
    <source>
        <dbReference type="EMBL" id="CAD8113633.1"/>
    </source>
</evidence>
<dbReference type="Pfam" id="PF05995">
    <property type="entry name" value="CDO_I"/>
    <property type="match status" value="1"/>
</dbReference>
<feature type="binding site" evidence="1">
    <location>
        <position position="313"/>
    </location>
    <ligand>
        <name>Fe cation</name>
        <dbReference type="ChEBI" id="CHEBI:24875"/>
        <note>catalytic</note>
    </ligand>
</feature>
<accession>A0A8S1QDT2</accession>
<keyword evidence="1" id="KW-0408">Iron</keyword>
<feature type="binding site" evidence="1">
    <location>
        <position position="315"/>
    </location>
    <ligand>
        <name>Fe cation</name>
        <dbReference type="ChEBI" id="CHEBI:24875"/>
        <note>catalytic</note>
    </ligand>
</feature>
<protein>
    <recommendedName>
        <fullName evidence="4">Cysteine dioxygenase</fullName>
    </recommendedName>
</protein>
<evidence type="ECO:0008006" key="4">
    <source>
        <dbReference type="Google" id="ProtNLM"/>
    </source>
</evidence>
<evidence type="ECO:0000313" key="3">
    <source>
        <dbReference type="Proteomes" id="UP000692954"/>
    </source>
</evidence>
<dbReference type="EMBL" id="CAJJDN010000104">
    <property type="protein sequence ID" value="CAD8113633.1"/>
    <property type="molecule type" value="Genomic_DNA"/>
</dbReference>
<dbReference type="GO" id="GO:0005506">
    <property type="term" value="F:iron ion binding"/>
    <property type="evidence" value="ECO:0007669"/>
    <property type="project" value="InterPro"/>
</dbReference>
<keyword evidence="1" id="KW-0479">Metal-binding</keyword>